<organism evidence="1 2">
    <name type="scientific">Mumia xiangluensis</name>
    <dbReference type="NCBI Taxonomy" id="1678900"/>
    <lineage>
        <taxon>Bacteria</taxon>
        <taxon>Bacillati</taxon>
        <taxon>Actinomycetota</taxon>
        <taxon>Actinomycetes</taxon>
        <taxon>Propionibacteriales</taxon>
        <taxon>Nocardioidaceae</taxon>
        <taxon>Mumia</taxon>
    </lineage>
</organism>
<name>A0ABW1QQ21_9ACTN</name>
<keyword evidence="2" id="KW-1185">Reference proteome</keyword>
<reference evidence="2" key="1">
    <citation type="journal article" date="2019" name="Int. J. Syst. Evol. Microbiol.">
        <title>The Global Catalogue of Microorganisms (GCM) 10K type strain sequencing project: providing services to taxonomists for standard genome sequencing and annotation.</title>
        <authorList>
            <consortium name="The Broad Institute Genomics Platform"/>
            <consortium name="The Broad Institute Genome Sequencing Center for Infectious Disease"/>
            <person name="Wu L."/>
            <person name="Ma J."/>
        </authorList>
    </citation>
    <scope>NUCLEOTIDE SEQUENCE [LARGE SCALE GENOMIC DNA]</scope>
    <source>
        <strain evidence="2">CGMCC 4.7198</strain>
    </source>
</reference>
<gene>
    <name evidence="1" type="ORF">ACFPYK_16200</name>
</gene>
<accession>A0ABW1QQ21</accession>
<evidence type="ECO:0000313" key="2">
    <source>
        <dbReference type="Proteomes" id="UP001596097"/>
    </source>
</evidence>
<protein>
    <submittedName>
        <fullName evidence="1">Uncharacterized protein</fullName>
    </submittedName>
</protein>
<dbReference type="RefSeq" id="WP_153816623.1">
    <property type="nucleotide sequence ID" value="NZ_JBHSQL010000014.1"/>
</dbReference>
<dbReference type="Proteomes" id="UP001596097">
    <property type="component" value="Unassembled WGS sequence"/>
</dbReference>
<proteinExistence type="predicted"/>
<comment type="caution">
    <text evidence="1">The sequence shown here is derived from an EMBL/GenBank/DDBJ whole genome shotgun (WGS) entry which is preliminary data.</text>
</comment>
<sequence length="45" mass="5438">MYIDPESAVPVEMLHRIERIPVLGDDRRAEYVRGPRLRRRRGLRH</sequence>
<evidence type="ECO:0000313" key="1">
    <source>
        <dbReference type="EMBL" id="MFC6150947.1"/>
    </source>
</evidence>
<dbReference type="EMBL" id="JBHSQL010000014">
    <property type="protein sequence ID" value="MFC6150947.1"/>
    <property type="molecule type" value="Genomic_DNA"/>
</dbReference>